<evidence type="ECO:0000256" key="1">
    <source>
        <dbReference type="SAM" id="MobiDB-lite"/>
    </source>
</evidence>
<feature type="compositionally biased region" description="Basic and acidic residues" evidence="1">
    <location>
        <begin position="107"/>
        <end position="130"/>
    </location>
</feature>
<name>A0A6S7KVC7_PARCT</name>
<proteinExistence type="predicted"/>
<dbReference type="PANTHER" id="PTHR33309:SF1">
    <property type="entry name" value="MYB_SANT-LIKE DNA-BINDING DOMAIN-CONTAINING PROTEIN"/>
    <property type="match status" value="1"/>
</dbReference>
<evidence type="ECO:0000313" key="3">
    <source>
        <dbReference type="Proteomes" id="UP001152795"/>
    </source>
</evidence>
<protein>
    <submittedName>
        <fullName evidence="2">Uncharacterized protein</fullName>
    </submittedName>
</protein>
<sequence length="257" mass="28744">MEWTMEHNIIYCRDILLVNPFQSKKGSVERGSLWTQIADNMNSLVSPKFIVTQRSVREHLAVLQKKYQKKMRQEEEASGISPEKTELDILLEEIYVAEQIGEEEQEEASRMNQEKTDQEQARADDVRRTAMETFAETQKRNGDEKEKKTKRKRRSGGEMVDYLKEKFESEQKGAKRGNGSQIQNVRIGGEETHCKRGDAEGCQQATNGDATCNAGPEHPTAETAAAAVSTTHATNCKLANDAHAKPAGAATGNARIF</sequence>
<dbReference type="AlphaFoldDB" id="A0A6S7KVC7"/>
<dbReference type="OrthoDB" id="78720at2759"/>
<dbReference type="Proteomes" id="UP001152795">
    <property type="component" value="Unassembled WGS sequence"/>
</dbReference>
<reference evidence="2" key="1">
    <citation type="submission" date="2020-04" db="EMBL/GenBank/DDBJ databases">
        <authorList>
            <person name="Alioto T."/>
            <person name="Alioto T."/>
            <person name="Gomez Garrido J."/>
        </authorList>
    </citation>
    <scope>NUCLEOTIDE SEQUENCE</scope>
    <source>
        <strain evidence="2">A484AB</strain>
    </source>
</reference>
<feature type="compositionally biased region" description="Basic and acidic residues" evidence="1">
    <location>
        <begin position="137"/>
        <end position="147"/>
    </location>
</feature>
<gene>
    <name evidence="2" type="ORF">PACLA_8A038728</name>
</gene>
<accession>A0A6S7KVC7</accession>
<dbReference type="EMBL" id="CACRXK020017918">
    <property type="protein sequence ID" value="CAB4031823.1"/>
    <property type="molecule type" value="Genomic_DNA"/>
</dbReference>
<evidence type="ECO:0000313" key="2">
    <source>
        <dbReference type="EMBL" id="CAB4031823.1"/>
    </source>
</evidence>
<keyword evidence="3" id="KW-1185">Reference proteome</keyword>
<organism evidence="2 3">
    <name type="scientific">Paramuricea clavata</name>
    <name type="common">Red gorgonian</name>
    <name type="synonym">Violescent sea-whip</name>
    <dbReference type="NCBI Taxonomy" id="317549"/>
    <lineage>
        <taxon>Eukaryota</taxon>
        <taxon>Metazoa</taxon>
        <taxon>Cnidaria</taxon>
        <taxon>Anthozoa</taxon>
        <taxon>Octocorallia</taxon>
        <taxon>Malacalcyonacea</taxon>
        <taxon>Plexauridae</taxon>
        <taxon>Paramuricea</taxon>
    </lineage>
</organism>
<comment type="caution">
    <text evidence="2">The sequence shown here is derived from an EMBL/GenBank/DDBJ whole genome shotgun (WGS) entry which is preliminary data.</text>
</comment>
<dbReference type="PANTHER" id="PTHR33309">
    <property type="entry name" value="KERATIN, ULTRA HIGH-SULFUR MATRIX PROTEIN-LIKE"/>
    <property type="match status" value="1"/>
</dbReference>
<feature type="region of interest" description="Disordered" evidence="1">
    <location>
        <begin position="102"/>
        <end position="160"/>
    </location>
</feature>